<feature type="compositionally biased region" description="Polar residues" evidence="2">
    <location>
        <begin position="139"/>
        <end position="154"/>
    </location>
</feature>
<keyword evidence="1 3" id="KW-0732">Signal</keyword>
<feature type="signal peptide" evidence="3">
    <location>
        <begin position="1"/>
        <end position="17"/>
    </location>
</feature>
<feature type="compositionally biased region" description="Polar residues" evidence="2">
    <location>
        <begin position="200"/>
        <end position="211"/>
    </location>
</feature>
<dbReference type="PANTHER" id="PTHR40633:SF1">
    <property type="entry name" value="GPI ANCHORED SERINE-THREONINE RICH PROTEIN (AFU_ORTHOLOGUE AFUA_1G03630)"/>
    <property type="match status" value="1"/>
</dbReference>
<dbReference type="EMBL" id="SPUK01000002">
    <property type="protein sequence ID" value="TQV99712.1"/>
    <property type="molecule type" value="Genomic_DNA"/>
</dbReference>
<dbReference type="AlphaFoldDB" id="A0A545W9Q8"/>
<dbReference type="PANTHER" id="PTHR40633">
    <property type="entry name" value="MATRIX PROTEIN, PUTATIVE (AFU_ORTHOLOGUE AFUA_8G05410)-RELATED"/>
    <property type="match status" value="1"/>
</dbReference>
<dbReference type="OrthoDB" id="2260257at2759"/>
<feature type="compositionally biased region" description="Low complexity" evidence="2">
    <location>
        <begin position="212"/>
        <end position="228"/>
    </location>
</feature>
<evidence type="ECO:0000259" key="4">
    <source>
        <dbReference type="Pfam" id="PF10342"/>
    </source>
</evidence>
<organism evidence="5 6">
    <name type="scientific">Cordyceps javanica</name>
    <dbReference type="NCBI Taxonomy" id="43265"/>
    <lineage>
        <taxon>Eukaryota</taxon>
        <taxon>Fungi</taxon>
        <taxon>Dikarya</taxon>
        <taxon>Ascomycota</taxon>
        <taxon>Pezizomycotina</taxon>
        <taxon>Sordariomycetes</taxon>
        <taxon>Hypocreomycetidae</taxon>
        <taxon>Hypocreales</taxon>
        <taxon>Cordycipitaceae</taxon>
        <taxon>Cordyceps</taxon>
    </lineage>
</organism>
<evidence type="ECO:0000313" key="6">
    <source>
        <dbReference type="Proteomes" id="UP000315783"/>
    </source>
</evidence>
<dbReference type="STRING" id="43265.A0A545W9Q8"/>
<feature type="domain" description="Yeast cell wall synthesis Kre9/Knh1-like N-terminal" evidence="4">
    <location>
        <begin position="32"/>
        <end position="125"/>
    </location>
</feature>
<reference evidence="5 6" key="1">
    <citation type="journal article" date="2019" name="Appl. Microbiol. Biotechnol.">
        <title>Genome sequence of Isaria javanica and comparative genome analysis insights into family S53 peptidase evolution in fungal entomopathogens.</title>
        <authorList>
            <person name="Lin R."/>
            <person name="Zhang X."/>
            <person name="Xin B."/>
            <person name="Zou M."/>
            <person name="Gao Y."/>
            <person name="Qin F."/>
            <person name="Hu Q."/>
            <person name="Xie B."/>
            <person name="Cheng X."/>
        </authorList>
    </citation>
    <scope>NUCLEOTIDE SEQUENCE [LARGE SCALE GENOMIC DNA]</scope>
    <source>
        <strain evidence="5 6">IJ1G</strain>
    </source>
</reference>
<dbReference type="Proteomes" id="UP000315783">
    <property type="component" value="Unassembled WGS sequence"/>
</dbReference>
<evidence type="ECO:0000313" key="5">
    <source>
        <dbReference type="EMBL" id="TQV99712.1"/>
    </source>
</evidence>
<feature type="compositionally biased region" description="Low complexity" evidence="2">
    <location>
        <begin position="155"/>
        <end position="193"/>
    </location>
</feature>
<sequence>MRFTLATVLAFASAALAAVATDPTADFDSINTPEKGEKVPAGKPYTVRWKTSPSYQTDRVYIQLLGGKDPNTLVVKNEKLATVDNGDSKWSWDVASSLGDDATYGLRFVLERDESIVQYSQPFQIVKAEGSSSSGSSSDTNAGTATQTPSQGGKSSSASASSSAATSATSAAITTSAASGATTSSAGTSATTAPGDKHGSSSSVTCATKANSTSLTTSQSSSQSSTQSNPPAPVKSTNAAGRAAGPIAALGLIAAGLFAL</sequence>
<feature type="region of interest" description="Disordered" evidence="2">
    <location>
        <begin position="128"/>
        <end position="239"/>
    </location>
</feature>
<evidence type="ECO:0000256" key="1">
    <source>
        <dbReference type="ARBA" id="ARBA00022729"/>
    </source>
</evidence>
<comment type="caution">
    <text evidence="5">The sequence shown here is derived from an EMBL/GenBank/DDBJ whole genome shotgun (WGS) entry which is preliminary data.</text>
</comment>
<evidence type="ECO:0000256" key="3">
    <source>
        <dbReference type="SAM" id="SignalP"/>
    </source>
</evidence>
<name>A0A545W9Q8_9HYPO</name>
<protein>
    <submittedName>
        <fullName evidence="5">Ser-Thr-rich glycosyl-phosphatidyl-inositol-anchored membrane family domain-containing protein</fullName>
    </submittedName>
</protein>
<feature type="chain" id="PRO_5021887371" evidence="3">
    <location>
        <begin position="18"/>
        <end position="260"/>
    </location>
</feature>
<evidence type="ECO:0000256" key="2">
    <source>
        <dbReference type="SAM" id="MobiDB-lite"/>
    </source>
</evidence>
<dbReference type="Pfam" id="PF10342">
    <property type="entry name" value="Kre9_KNH"/>
    <property type="match status" value="1"/>
</dbReference>
<gene>
    <name evidence="5" type="ORF">IF1G_01927</name>
</gene>
<accession>A0A545W9Q8</accession>
<proteinExistence type="predicted"/>
<keyword evidence="6" id="KW-1185">Reference proteome</keyword>
<dbReference type="InterPro" id="IPR052982">
    <property type="entry name" value="SRP1/TIP1-like"/>
</dbReference>
<dbReference type="InterPro" id="IPR018466">
    <property type="entry name" value="Kre9/Knh1-like_N"/>
</dbReference>